<dbReference type="AlphaFoldDB" id="A0AAD5W6G6"/>
<evidence type="ECO:0000259" key="2">
    <source>
        <dbReference type="Pfam" id="PF00724"/>
    </source>
</evidence>
<gene>
    <name evidence="3" type="ORF">NP233_g695</name>
</gene>
<dbReference type="Pfam" id="PF00724">
    <property type="entry name" value="Oxidored_FMN"/>
    <property type="match status" value="1"/>
</dbReference>
<dbReference type="InterPro" id="IPR045247">
    <property type="entry name" value="Oye-like"/>
</dbReference>
<dbReference type="PANTHER" id="PTHR22893:SF91">
    <property type="entry name" value="NADPH DEHYDROGENASE 2-RELATED"/>
    <property type="match status" value="1"/>
</dbReference>
<dbReference type="SUPFAM" id="SSF51395">
    <property type="entry name" value="FMN-linked oxidoreductases"/>
    <property type="match status" value="1"/>
</dbReference>
<dbReference type="InterPro" id="IPR001155">
    <property type="entry name" value="OxRdtase_FMN_N"/>
</dbReference>
<feature type="domain" description="NADH:flavin oxidoreductase/NADH oxidase N-terminal" evidence="2">
    <location>
        <begin position="8"/>
        <end position="348"/>
    </location>
</feature>
<evidence type="ECO:0000313" key="4">
    <source>
        <dbReference type="Proteomes" id="UP001213000"/>
    </source>
</evidence>
<dbReference type="FunFam" id="3.20.20.70:FF:000138">
    <property type="entry name" value="NADPH dehydrogenase 1"/>
    <property type="match status" value="1"/>
</dbReference>
<proteinExistence type="predicted"/>
<dbReference type="GO" id="GO:0003959">
    <property type="term" value="F:NADPH dehydrogenase activity"/>
    <property type="evidence" value="ECO:0007669"/>
    <property type="project" value="TreeGrafter"/>
</dbReference>
<sequence length="374" mass="41512">MSSSSSRLFQPMVVGQMHLKNRVVLAPLTRLRANKQHIPNLPVMQEYYSQRASTPGTFLISEGAAIAPPAGGYKHAPGIYNQEQTNAWKTIVDGVHAANSFIYCQLWAAGRQASEESLTEDDPSFSVVGPSPIPINHDGSPVPRELTIPEIREYIQFHAAAARNAVHEAHFDGVEIHGANGHLIDQFLQDVSNQRQDEYGGSVERRARFGLEIVRAVVDAVGTPTKVGIRLSPWSSFAGMGMDDPVPQFTYFVTRLKEDFPDLAYIHVIEPRIAGDKDHNVRAEKPHAANDFLREIWAPRPFISAGGYTRQDAVKQANERDNELVAFGRTFIANPDLPLRLQNGLALNPYDRKTFYLMGDTTGKGYTDYPFATV</sequence>
<name>A0AAD5W6G6_9AGAR</name>
<comment type="caution">
    <text evidence="3">The sequence shown here is derived from an EMBL/GenBank/DDBJ whole genome shotgun (WGS) entry which is preliminary data.</text>
</comment>
<dbReference type="GO" id="GO:0010181">
    <property type="term" value="F:FMN binding"/>
    <property type="evidence" value="ECO:0007669"/>
    <property type="project" value="InterPro"/>
</dbReference>
<protein>
    <recommendedName>
        <fullName evidence="2">NADH:flavin oxidoreductase/NADH oxidase N-terminal domain-containing protein</fullName>
    </recommendedName>
</protein>
<organism evidence="3 4">
    <name type="scientific">Leucocoprinus birnbaumii</name>
    <dbReference type="NCBI Taxonomy" id="56174"/>
    <lineage>
        <taxon>Eukaryota</taxon>
        <taxon>Fungi</taxon>
        <taxon>Dikarya</taxon>
        <taxon>Basidiomycota</taxon>
        <taxon>Agaricomycotina</taxon>
        <taxon>Agaricomycetes</taxon>
        <taxon>Agaricomycetidae</taxon>
        <taxon>Agaricales</taxon>
        <taxon>Agaricineae</taxon>
        <taxon>Agaricaceae</taxon>
        <taxon>Leucocoprinus</taxon>
    </lineage>
</organism>
<dbReference type="EMBL" id="JANIEX010000020">
    <property type="protein sequence ID" value="KAJ3576059.1"/>
    <property type="molecule type" value="Genomic_DNA"/>
</dbReference>
<dbReference type="PANTHER" id="PTHR22893">
    <property type="entry name" value="NADH OXIDOREDUCTASE-RELATED"/>
    <property type="match status" value="1"/>
</dbReference>
<reference evidence="3" key="1">
    <citation type="submission" date="2022-07" db="EMBL/GenBank/DDBJ databases">
        <title>Genome Sequence of Leucocoprinus birnbaumii.</title>
        <authorList>
            <person name="Buettner E."/>
        </authorList>
    </citation>
    <scope>NUCLEOTIDE SEQUENCE</scope>
    <source>
        <strain evidence="3">VT141</strain>
    </source>
</reference>
<dbReference type="InterPro" id="IPR013785">
    <property type="entry name" value="Aldolase_TIM"/>
</dbReference>
<dbReference type="CDD" id="cd02933">
    <property type="entry name" value="OYE_like_FMN"/>
    <property type="match status" value="1"/>
</dbReference>
<evidence type="ECO:0000313" key="3">
    <source>
        <dbReference type="EMBL" id="KAJ3576059.1"/>
    </source>
</evidence>
<keyword evidence="4" id="KW-1185">Reference proteome</keyword>
<dbReference type="Gene3D" id="3.20.20.70">
    <property type="entry name" value="Aldolase class I"/>
    <property type="match status" value="1"/>
</dbReference>
<feature type="region of interest" description="Disordered" evidence="1">
    <location>
        <begin position="120"/>
        <end position="142"/>
    </location>
</feature>
<evidence type="ECO:0000256" key="1">
    <source>
        <dbReference type="SAM" id="MobiDB-lite"/>
    </source>
</evidence>
<accession>A0AAD5W6G6</accession>
<dbReference type="Proteomes" id="UP001213000">
    <property type="component" value="Unassembled WGS sequence"/>
</dbReference>